<keyword evidence="4" id="KW-1185">Reference proteome</keyword>
<evidence type="ECO:0000313" key="3">
    <source>
        <dbReference type="EMBL" id="QEU96545.1"/>
    </source>
</evidence>
<dbReference type="AlphaFoldDB" id="A0A5J6GRB1"/>
<keyword evidence="1" id="KW-0456">Lyase</keyword>
<name>A0A5J6GRB1_STRKN</name>
<sequence>MLAVIVYDGHCHVASTDFVPLAFVEGVAVNVHSRLSARGPAPDPGRIADGYQAQHQDHLADGLVAEMDRAGVDRSVLLVPDFSHRMACPLTPEEMAERHHRIRLRHPGRFWVYIGIDPRHGPGNLRFFEKTLDDYGFDGIKLYPPCGYSPSDRSLYPYYEICAARSLPVFVHTGPSVPSLDTELAHPLHIDQAARDFPGVDFVLGHAGVTNLETGAYLAAHRPNVYLDIGGFASSATLRSWPHHLNRLFRMGINHKVIFGTDWPLGRMSGGLQRTMREVVEGPTVFDGVPRRDRALLLHENLLRVLAPASRPAGVLPKGPDGVPKVPGRSRS</sequence>
<feature type="domain" description="Amidohydrolase-related" evidence="2">
    <location>
        <begin position="8"/>
        <end position="304"/>
    </location>
</feature>
<protein>
    <submittedName>
        <fullName evidence="3">Amidohydrolase</fullName>
    </submittedName>
</protein>
<evidence type="ECO:0000313" key="4">
    <source>
        <dbReference type="Proteomes" id="UP000325529"/>
    </source>
</evidence>
<dbReference type="KEGG" id="ska:CP970_41385"/>
<dbReference type="InterPro" id="IPR032465">
    <property type="entry name" value="ACMSD"/>
</dbReference>
<gene>
    <name evidence="3" type="ORF">CP970_41385</name>
</gene>
<evidence type="ECO:0000259" key="2">
    <source>
        <dbReference type="Pfam" id="PF04909"/>
    </source>
</evidence>
<organism evidence="3 4">
    <name type="scientific">Streptomyces kanamyceticus</name>
    <dbReference type="NCBI Taxonomy" id="1967"/>
    <lineage>
        <taxon>Bacteria</taxon>
        <taxon>Bacillati</taxon>
        <taxon>Actinomycetota</taxon>
        <taxon>Actinomycetes</taxon>
        <taxon>Kitasatosporales</taxon>
        <taxon>Streptomycetaceae</taxon>
        <taxon>Streptomyces</taxon>
    </lineage>
</organism>
<dbReference type="InterPro" id="IPR006680">
    <property type="entry name" value="Amidohydro-rel"/>
</dbReference>
<dbReference type="EMBL" id="CP023699">
    <property type="protein sequence ID" value="QEU96545.1"/>
    <property type="molecule type" value="Genomic_DNA"/>
</dbReference>
<dbReference type="InterPro" id="IPR032466">
    <property type="entry name" value="Metal_Hydrolase"/>
</dbReference>
<keyword evidence="3" id="KW-0378">Hydrolase</keyword>
<evidence type="ECO:0000256" key="1">
    <source>
        <dbReference type="ARBA" id="ARBA00023239"/>
    </source>
</evidence>
<dbReference type="PANTHER" id="PTHR21240">
    <property type="entry name" value="2-AMINO-3-CARBOXYLMUCONATE-6-SEMIALDEHYDE DECARBOXYLASE"/>
    <property type="match status" value="1"/>
</dbReference>
<proteinExistence type="predicted"/>
<dbReference type="Gene3D" id="3.20.20.140">
    <property type="entry name" value="Metal-dependent hydrolases"/>
    <property type="match status" value="1"/>
</dbReference>
<dbReference type="GO" id="GO:0016787">
    <property type="term" value="F:hydrolase activity"/>
    <property type="evidence" value="ECO:0007669"/>
    <property type="project" value="UniProtKB-KW"/>
</dbReference>
<dbReference type="Pfam" id="PF04909">
    <property type="entry name" value="Amidohydro_2"/>
    <property type="match status" value="1"/>
</dbReference>
<reference evidence="3 4" key="1">
    <citation type="submission" date="2017-09" db="EMBL/GenBank/DDBJ databases">
        <authorList>
            <person name="Lee N."/>
            <person name="Cho B.-K."/>
        </authorList>
    </citation>
    <scope>NUCLEOTIDE SEQUENCE [LARGE SCALE GENOMIC DNA]</scope>
    <source>
        <strain evidence="3 4">ATCC 12853</strain>
    </source>
</reference>
<dbReference type="CDD" id="cd01292">
    <property type="entry name" value="metallo-dependent_hydrolases"/>
    <property type="match status" value="1"/>
</dbReference>
<dbReference type="GO" id="GO:0016831">
    <property type="term" value="F:carboxy-lyase activity"/>
    <property type="evidence" value="ECO:0007669"/>
    <property type="project" value="InterPro"/>
</dbReference>
<dbReference type="Proteomes" id="UP000325529">
    <property type="component" value="Chromosome"/>
</dbReference>
<dbReference type="SUPFAM" id="SSF51556">
    <property type="entry name" value="Metallo-dependent hydrolases"/>
    <property type="match status" value="1"/>
</dbReference>
<accession>A0A5J6GRB1</accession>